<evidence type="ECO:0000256" key="3">
    <source>
        <dbReference type="SAM" id="SignalP"/>
    </source>
</evidence>
<dbReference type="Gene3D" id="2.130.10.10">
    <property type="entry name" value="YVTN repeat-like/Quinoprotein amine dehydrogenase"/>
    <property type="match status" value="2"/>
</dbReference>
<dbReference type="RefSeq" id="WP_344674307.1">
    <property type="nucleotide sequence ID" value="NZ_BAAAZI010000006.1"/>
</dbReference>
<evidence type="ECO:0000313" key="5">
    <source>
        <dbReference type="EMBL" id="GAA4139332.1"/>
    </source>
</evidence>
<feature type="chain" id="PRO_5045515195" evidence="3">
    <location>
        <begin position="20"/>
        <end position="336"/>
    </location>
</feature>
<sequence>MKKISILICLLLAGYFIQAQEIKELAKGPKSSFRGMDSYKDRVVWVSGSSGWIGLSKNSGDTWEWFQPKGYEKFDFRDIVAFSAKEALAVSAGSPAVIIKTKDAGKTWTEVYRNDDADIFLDAVDFSGKQGYILGDPMDGKFQLLKSTNKGNSWQDVSEEIILLADEGEAAFAASGSSIQIIGDWLYIGTGGRVSSLMKRNKKESKLDVVDVPIWTGQAGTGIFSIDFLNQREGVVVGGNYMDDKNNSNNVLLTKNGGLSWVKPEVPVGGYRSCVKYISPTMLVATGTSGTDISIDGGNTWKTISSASYNVISLSKKGKRVLLANSSGGIGYFDIP</sequence>
<evidence type="ECO:0000256" key="1">
    <source>
        <dbReference type="ARBA" id="ARBA00022531"/>
    </source>
</evidence>
<feature type="signal peptide" evidence="3">
    <location>
        <begin position="1"/>
        <end position="19"/>
    </location>
</feature>
<comment type="caution">
    <text evidence="5">The sequence shown here is derived from an EMBL/GenBank/DDBJ whole genome shotgun (WGS) entry which is preliminary data.</text>
</comment>
<keyword evidence="3" id="KW-0732">Signal</keyword>
<name>A0ABP7YPC7_9SPHI</name>
<reference evidence="6" key="1">
    <citation type="journal article" date="2019" name="Int. J. Syst. Evol. Microbiol.">
        <title>The Global Catalogue of Microorganisms (GCM) 10K type strain sequencing project: providing services to taxonomists for standard genome sequencing and annotation.</title>
        <authorList>
            <consortium name="The Broad Institute Genomics Platform"/>
            <consortium name="The Broad Institute Genome Sequencing Center for Infectious Disease"/>
            <person name="Wu L."/>
            <person name="Ma J."/>
        </authorList>
    </citation>
    <scope>NUCLEOTIDE SEQUENCE [LARGE SCALE GENOMIC DNA]</scope>
    <source>
        <strain evidence="6">JCM 16704</strain>
    </source>
</reference>
<gene>
    <name evidence="5" type="ORF">GCM10022216_17430</name>
</gene>
<proteinExistence type="predicted"/>
<keyword evidence="1" id="KW-0602">Photosynthesis</keyword>
<evidence type="ECO:0000259" key="4">
    <source>
        <dbReference type="Pfam" id="PF14870"/>
    </source>
</evidence>
<evidence type="ECO:0000256" key="2">
    <source>
        <dbReference type="ARBA" id="ARBA00023276"/>
    </source>
</evidence>
<dbReference type="Pfam" id="PF14870">
    <property type="entry name" value="PSII_BNR"/>
    <property type="match status" value="1"/>
</dbReference>
<protein>
    <submittedName>
        <fullName evidence="5">YCF48-related protein</fullName>
    </submittedName>
</protein>
<dbReference type="PANTHER" id="PTHR47199:SF2">
    <property type="entry name" value="PHOTOSYSTEM II STABILITY_ASSEMBLY FACTOR HCF136, CHLOROPLASTIC"/>
    <property type="match status" value="1"/>
</dbReference>
<dbReference type="EMBL" id="BAAAZI010000006">
    <property type="protein sequence ID" value="GAA4139332.1"/>
    <property type="molecule type" value="Genomic_DNA"/>
</dbReference>
<keyword evidence="6" id="KW-1185">Reference proteome</keyword>
<feature type="domain" description="Photosynthesis system II assembly factor Ycf48/Hcf136-like" evidence="4">
    <location>
        <begin position="89"/>
        <end position="158"/>
    </location>
</feature>
<keyword evidence="2" id="KW-0604">Photosystem II</keyword>
<dbReference type="Proteomes" id="UP001500101">
    <property type="component" value="Unassembled WGS sequence"/>
</dbReference>
<dbReference type="PANTHER" id="PTHR47199">
    <property type="entry name" value="PHOTOSYSTEM II STABILITY/ASSEMBLY FACTOR HCF136, CHLOROPLASTIC"/>
    <property type="match status" value="1"/>
</dbReference>
<dbReference type="InterPro" id="IPR028203">
    <property type="entry name" value="PSII_CF48-like_dom"/>
</dbReference>
<accession>A0ABP7YPC7</accession>
<dbReference type="SUPFAM" id="SSF110296">
    <property type="entry name" value="Oligoxyloglucan reducing end-specific cellobiohydrolase"/>
    <property type="match status" value="1"/>
</dbReference>
<evidence type="ECO:0000313" key="6">
    <source>
        <dbReference type="Proteomes" id="UP001500101"/>
    </source>
</evidence>
<dbReference type="InterPro" id="IPR015943">
    <property type="entry name" value="WD40/YVTN_repeat-like_dom_sf"/>
</dbReference>
<organism evidence="5 6">
    <name type="scientific">Sphingobacterium kyonggiense</name>
    <dbReference type="NCBI Taxonomy" id="714075"/>
    <lineage>
        <taxon>Bacteria</taxon>
        <taxon>Pseudomonadati</taxon>
        <taxon>Bacteroidota</taxon>
        <taxon>Sphingobacteriia</taxon>
        <taxon>Sphingobacteriales</taxon>
        <taxon>Sphingobacteriaceae</taxon>
        <taxon>Sphingobacterium</taxon>
    </lineage>
</organism>